<keyword evidence="4" id="KW-1185">Reference proteome</keyword>
<evidence type="ECO:0000256" key="1">
    <source>
        <dbReference type="SAM" id="Phobius"/>
    </source>
</evidence>
<keyword evidence="1" id="KW-1133">Transmembrane helix</keyword>
<proteinExistence type="predicted"/>
<feature type="transmembrane region" description="Helical" evidence="1">
    <location>
        <begin position="90"/>
        <end position="110"/>
    </location>
</feature>
<dbReference type="EMBL" id="VTWH01000002">
    <property type="protein sequence ID" value="KAA0971275.1"/>
    <property type="molecule type" value="Genomic_DNA"/>
</dbReference>
<evidence type="ECO:0000313" key="4">
    <source>
        <dbReference type="Proteomes" id="UP000324738"/>
    </source>
</evidence>
<gene>
    <name evidence="3" type="ORF">FPY71_11105</name>
</gene>
<keyword evidence="1" id="KW-0472">Membrane</keyword>
<name>A0A5B0DZK6_9HYPH</name>
<keyword evidence="1" id="KW-0812">Transmembrane</keyword>
<dbReference type="Pfam" id="PF04892">
    <property type="entry name" value="VanZ"/>
    <property type="match status" value="1"/>
</dbReference>
<dbReference type="PIRSF" id="PIRSF033367">
    <property type="entry name" value="UCP033367_VanZ"/>
    <property type="match status" value="1"/>
</dbReference>
<evidence type="ECO:0000313" key="3">
    <source>
        <dbReference type="EMBL" id="KAA0971275.1"/>
    </source>
</evidence>
<organism evidence="3 4">
    <name type="scientific">Aureimonas fodinaquatilis</name>
    <dbReference type="NCBI Taxonomy" id="2565783"/>
    <lineage>
        <taxon>Bacteria</taxon>
        <taxon>Pseudomonadati</taxon>
        <taxon>Pseudomonadota</taxon>
        <taxon>Alphaproteobacteria</taxon>
        <taxon>Hyphomicrobiales</taxon>
        <taxon>Aurantimonadaceae</taxon>
        <taxon>Aureimonas</taxon>
    </lineage>
</organism>
<dbReference type="AlphaFoldDB" id="A0A5B0DZK6"/>
<accession>A0A5B0DZK6</accession>
<reference evidence="3 4" key="1">
    <citation type="submission" date="2019-08" db="EMBL/GenBank/DDBJ databases">
        <title>Aureimonas fodiniaquatilis sp. nov., isolated from a coal mine wastewater.</title>
        <authorList>
            <person name="Kim W."/>
        </authorList>
    </citation>
    <scope>NUCLEOTIDE SEQUENCE [LARGE SCALE GENOMIC DNA]</scope>
    <source>
        <strain evidence="3 4">CAU 1482</strain>
    </source>
</reference>
<feature type="transmembrane region" description="Helical" evidence="1">
    <location>
        <begin position="59"/>
        <end position="78"/>
    </location>
</feature>
<dbReference type="Proteomes" id="UP000324738">
    <property type="component" value="Unassembled WGS sequence"/>
</dbReference>
<comment type="caution">
    <text evidence="3">The sequence shown here is derived from an EMBL/GenBank/DDBJ whole genome shotgun (WGS) entry which is preliminary data.</text>
</comment>
<sequence length="113" mass="12110">MSFLTRSAAWCALFAVAYVTLSPIELRPVSPVPVNVERLLAFLIIGALFGAGYWRKLILVLALIVLVAAGLEFAQEFVPGRHGRVSDFAFKAVGAALGAAVAALAVKWLAERR</sequence>
<evidence type="ECO:0000259" key="2">
    <source>
        <dbReference type="Pfam" id="PF04892"/>
    </source>
</evidence>
<dbReference type="InterPro" id="IPR006976">
    <property type="entry name" value="VanZ-like"/>
</dbReference>
<protein>
    <submittedName>
        <fullName evidence="3">VanZ family protein</fullName>
    </submittedName>
</protein>
<dbReference type="InterPro" id="IPR017015">
    <property type="entry name" value="UCP033367_VanZ"/>
</dbReference>
<dbReference type="NCBIfam" id="NF037970">
    <property type="entry name" value="vanZ_1"/>
    <property type="match status" value="1"/>
</dbReference>
<feature type="transmembrane region" description="Helical" evidence="1">
    <location>
        <begin position="36"/>
        <end position="54"/>
    </location>
</feature>
<feature type="domain" description="VanZ-like" evidence="2">
    <location>
        <begin position="32"/>
        <end position="104"/>
    </location>
</feature>
<dbReference type="OrthoDB" id="7908547at2"/>